<protein>
    <submittedName>
        <fullName evidence="6">Tetraspanin-7</fullName>
    </submittedName>
</protein>
<dbReference type="CTD" id="36346756"/>
<feature type="transmembrane region" description="Helical" evidence="5">
    <location>
        <begin position="15"/>
        <end position="41"/>
    </location>
</feature>
<comment type="caution">
    <text evidence="6">The sequence shown here is derived from an EMBL/GenBank/DDBJ whole genome shotgun (WGS) entry which is preliminary data.</text>
</comment>
<evidence type="ECO:0000256" key="2">
    <source>
        <dbReference type="ARBA" id="ARBA00022692"/>
    </source>
</evidence>
<dbReference type="KEGG" id="egl:EGR_11041"/>
<dbReference type="EMBL" id="APAU02000343">
    <property type="protein sequence ID" value="EUB54098.1"/>
    <property type="molecule type" value="Genomic_DNA"/>
</dbReference>
<dbReference type="GO" id="GO:0016020">
    <property type="term" value="C:membrane"/>
    <property type="evidence" value="ECO:0007669"/>
    <property type="project" value="UniProtKB-SubCell"/>
</dbReference>
<gene>
    <name evidence="6" type="ORF">EGR_11041</name>
</gene>
<name>W6TZE5_ECHGR</name>
<evidence type="ECO:0000256" key="1">
    <source>
        <dbReference type="ARBA" id="ARBA00004141"/>
    </source>
</evidence>
<dbReference type="OMA" id="SHAVEWT"/>
<evidence type="ECO:0000256" key="5">
    <source>
        <dbReference type="SAM" id="Phobius"/>
    </source>
</evidence>
<keyword evidence="4 5" id="KW-0472">Membrane</keyword>
<proteinExistence type="predicted"/>
<dbReference type="Proteomes" id="UP000019149">
    <property type="component" value="Unassembled WGS sequence"/>
</dbReference>
<organism evidence="6 7">
    <name type="scientific">Echinococcus granulosus</name>
    <name type="common">Hydatid tapeworm</name>
    <dbReference type="NCBI Taxonomy" id="6210"/>
    <lineage>
        <taxon>Eukaryota</taxon>
        <taxon>Metazoa</taxon>
        <taxon>Spiralia</taxon>
        <taxon>Lophotrochozoa</taxon>
        <taxon>Platyhelminthes</taxon>
        <taxon>Cestoda</taxon>
        <taxon>Eucestoda</taxon>
        <taxon>Cyclophyllidea</taxon>
        <taxon>Taeniidae</taxon>
        <taxon>Echinococcus</taxon>
        <taxon>Echinococcus granulosus group</taxon>
    </lineage>
</organism>
<evidence type="ECO:0000313" key="6">
    <source>
        <dbReference type="EMBL" id="EUB54098.1"/>
    </source>
</evidence>
<dbReference type="Pfam" id="PF00335">
    <property type="entry name" value="Tetraspanin"/>
    <property type="match status" value="1"/>
</dbReference>
<comment type="subcellular location">
    <subcellularLocation>
        <location evidence="1">Membrane</location>
        <topology evidence="1">Multi-pass membrane protein</topology>
    </subcellularLocation>
</comment>
<dbReference type="InterPro" id="IPR018499">
    <property type="entry name" value="Tetraspanin/Peripherin"/>
</dbReference>
<feature type="transmembrane region" description="Helical" evidence="5">
    <location>
        <begin position="233"/>
        <end position="257"/>
    </location>
</feature>
<feature type="transmembrane region" description="Helical" evidence="5">
    <location>
        <begin position="105"/>
        <end position="125"/>
    </location>
</feature>
<feature type="transmembrane region" description="Helical" evidence="5">
    <location>
        <begin position="62"/>
        <end position="93"/>
    </location>
</feature>
<dbReference type="AlphaFoldDB" id="W6TZE5"/>
<keyword evidence="7" id="KW-1185">Reference proteome</keyword>
<evidence type="ECO:0000256" key="4">
    <source>
        <dbReference type="ARBA" id="ARBA00023136"/>
    </source>
</evidence>
<evidence type="ECO:0000256" key="3">
    <source>
        <dbReference type="ARBA" id="ARBA00022989"/>
    </source>
</evidence>
<reference evidence="6 7" key="1">
    <citation type="journal article" date="2013" name="Nat. Genet.">
        <title>The genome of the hydatid tapeworm Echinococcus granulosus.</title>
        <authorList>
            <person name="Zheng H."/>
            <person name="Zhang W."/>
            <person name="Zhang L."/>
            <person name="Zhang Z."/>
            <person name="Li J."/>
            <person name="Lu G."/>
            <person name="Zhu Y."/>
            <person name="Wang Y."/>
            <person name="Huang Y."/>
            <person name="Liu J."/>
            <person name="Kang H."/>
            <person name="Chen J."/>
            <person name="Wang L."/>
            <person name="Chen A."/>
            <person name="Yu S."/>
            <person name="Gao Z."/>
            <person name="Jin L."/>
            <person name="Gu W."/>
            <person name="Wang Z."/>
            <person name="Zhao L."/>
            <person name="Shi B."/>
            <person name="Wen H."/>
            <person name="Lin R."/>
            <person name="Jones M.K."/>
            <person name="Brejova B."/>
            <person name="Vinar T."/>
            <person name="Zhao G."/>
            <person name="McManus D.P."/>
            <person name="Chen Z."/>
            <person name="Zhou Y."/>
            <person name="Wang S."/>
        </authorList>
    </citation>
    <scope>NUCLEOTIDE SEQUENCE [LARGE SCALE GENOMIC DNA]</scope>
</reference>
<keyword evidence="2 5" id="KW-0812">Transmembrane</keyword>
<dbReference type="GeneID" id="36346756"/>
<accession>W6TZE5</accession>
<sequence length="259" mass="27693">MGCALSCGLKFAVHLFNAILCMAFMVVGIFSIILVSSASLLQSMLQKMLDVSMVQPEHMHELVHFIAGNVGGIACILVVASFCIAALCLIGCISSCCGCNLLFKIYSAILAALLLAQIIAVIVIFPDPHRLAAAFVESTKELLAFYGNDTRPGEAVSAIWSATMGLTESHAVEWTDTPISQKELVICVLMGEPDLPVQCCESDASTCTVEGARKANITGCRDKLVDIARNNQVFIMHVCIGAILPQVVLITIVFLVICL</sequence>
<dbReference type="OrthoDB" id="10033535at2759"/>
<keyword evidence="3 5" id="KW-1133">Transmembrane helix</keyword>
<dbReference type="RefSeq" id="XP_024345294.1">
    <property type="nucleotide sequence ID" value="XM_024500290.1"/>
</dbReference>
<evidence type="ECO:0000313" key="7">
    <source>
        <dbReference type="Proteomes" id="UP000019149"/>
    </source>
</evidence>